<feature type="domain" description="RsdA/BaiN/AoA(So)-like Rossmann fold-like" evidence="4">
    <location>
        <begin position="21"/>
        <end position="408"/>
    </location>
</feature>
<accession>Q7MQD1</accession>
<dbReference type="SUPFAM" id="SSF51905">
    <property type="entry name" value="FAD/NAD(P)-binding domain"/>
    <property type="match status" value="1"/>
</dbReference>
<dbReference type="AlphaFoldDB" id="Q7MQD1"/>
<dbReference type="eggNOG" id="COG2081">
    <property type="taxonomic scope" value="Bacteria"/>
</dbReference>
<proteinExistence type="predicted"/>
<dbReference type="InterPro" id="IPR036188">
    <property type="entry name" value="FAD/NAD-bd_sf"/>
</dbReference>
<dbReference type="PRINTS" id="PR00411">
    <property type="entry name" value="PNDRDTASEI"/>
</dbReference>
<reference evidence="6 7" key="1">
    <citation type="journal article" date="2003" name="Genome Res.">
        <title>Comparative genome analysis of Vibrio vulnificus, a marine pathogen.</title>
        <authorList>
            <person name="Chen C.Y."/>
            <person name="Wu K.M."/>
            <person name="Chang Y.C."/>
            <person name="Chang C.H."/>
            <person name="Tsai H.C."/>
            <person name="Liao T.L."/>
            <person name="Liu Y.M."/>
            <person name="Chen H.J."/>
            <person name="Shen A.B."/>
            <person name="Li J.C."/>
            <person name="Su T.L."/>
            <person name="Shao C.P."/>
            <person name="Lee C.T."/>
            <person name="Hor L.I."/>
            <person name="Tsai S.F."/>
        </authorList>
    </citation>
    <scope>NUCLEOTIDE SEQUENCE [LARGE SCALE GENOMIC DNA]</scope>
    <source>
        <strain evidence="6 7">YJ016</strain>
    </source>
</reference>
<dbReference type="HOGENOM" id="CLU_025174_2_0_6"/>
<dbReference type="InterPro" id="IPR023166">
    <property type="entry name" value="BaiN-like_dom_sf"/>
</dbReference>
<dbReference type="Gene3D" id="1.10.8.260">
    <property type="entry name" value="HI0933 insert domain-like"/>
    <property type="match status" value="1"/>
</dbReference>
<evidence type="ECO:0000313" key="6">
    <source>
        <dbReference type="EMBL" id="BAC92841.1"/>
    </source>
</evidence>
<evidence type="ECO:0000313" key="7">
    <source>
        <dbReference type="Proteomes" id="UP000002675"/>
    </source>
</evidence>
<keyword evidence="2" id="KW-0285">Flavoprotein</keyword>
<dbReference type="PANTHER" id="PTHR42887:SF2">
    <property type="entry name" value="OS12G0638800 PROTEIN"/>
    <property type="match status" value="1"/>
</dbReference>
<dbReference type="Gene3D" id="3.50.50.60">
    <property type="entry name" value="FAD/NAD(P)-binding domain"/>
    <property type="match status" value="1"/>
</dbReference>
<dbReference type="InterPro" id="IPR055178">
    <property type="entry name" value="RsdA/BaiN/AoA(So)-like_dom"/>
</dbReference>
<evidence type="ECO:0000259" key="5">
    <source>
        <dbReference type="Pfam" id="PF22780"/>
    </source>
</evidence>
<keyword evidence="3" id="KW-0274">FAD</keyword>
<evidence type="ECO:0000259" key="4">
    <source>
        <dbReference type="Pfam" id="PF03486"/>
    </source>
</evidence>
<dbReference type="KEGG" id="vvy:VV0077"/>
<dbReference type="InterPro" id="IPR004792">
    <property type="entry name" value="BaiN-like"/>
</dbReference>
<dbReference type="Pfam" id="PF22780">
    <property type="entry name" value="HI0933_like_1st"/>
    <property type="match status" value="1"/>
</dbReference>
<dbReference type="Gene3D" id="2.40.30.10">
    <property type="entry name" value="Translation factors"/>
    <property type="match status" value="1"/>
</dbReference>
<dbReference type="Pfam" id="PF03486">
    <property type="entry name" value="HI0933_like"/>
    <property type="match status" value="1"/>
</dbReference>
<sequence>MPTAHPFLLSERFSSMSNKFDVVVIGAGAAGLMCAAEAGRRGRKVLVLDHAKKPGRKILISGGGRCNFTNNEVSAKNYLCRNPHFVKSALSQYSNWDFISMIYKYGIEFEERDHGQLFCLDSAKEIVNMLLSECDQPNIAQRYQVLLTEIEKTEQGFVLRAGAEAFECQSLVVATGGLSMPKLGATPFGYKIAEQFGIPVVPTTAGLVPFTLHKQDKEDFAELSGIAIPAEITAEDGTLFKEALLFTHRGLSGPAVLQISSYWKAGQAVSINLVPEVDVLELLQRNLEKHPNQSMKNTLAKVLPKRLVEVLIERNELTDKPLKQYNGKELQEIVEYLEHWKIAPNGTEGYRTAEVTLGGVDTDYLSSKTMECKTVPGLYFIGEVMDVTGWLGGYNFQWCWSSGFVAGQWV</sequence>
<name>Q7MQD1_VIBVY</name>
<evidence type="ECO:0000256" key="2">
    <source>
        <dbReference type="ARBA" id="ARBA00022630"/>
    </source>
</evidence>
<organism evidence="6 7">
    <name type="scientific">Vibrio vulnificus (strain YJ016)</name>
    <dbReference type="NCBI Taxonomy" id="196600"/>
    <lineage>
        <taxon>Bacteria</taxon>
        <taxon>Pseudomonadati</taxon>
        <taxon>Pseudomonadota</taxon>
        <taxon>Gammaproteobacteria</taxon>
        <taxon>Vibrionales</taxon>
        <taxon>Vibrionaceae</taxon>
        <taxon>Vibrio</taxon>
    </lineage>
</organism>
<dbReference type="STRING" id="672.VV93_v1c00690"/>
<feature type="domain" description="RsdA/BaiN/AoA(So)-like insert" evidence="5">
    <location>
        <begin position="205"/>
        <end position="355"/>
    </location>
</feature>
<protein>
    <submittedName>
        <fullName evidence="6">Predicted flavoprotein</fullName>
    </submittedName>
</protein>
<dbReference type="NCBIfam" id="TIGR00275">
    <property type="entry name" value="aminoacetone oxidase family FAD-binding enzyme"/>
    <property type="match status" value="1"/>
</dbReference>
<dbReference type="SUPFAM" id="SSF160996">
    <property type="entry name" value="HI0933 insert domain-like"/>
    <property type="match status" value="1"/>
</dbReference>
<dbReference type="PRINTS" id="PR00368">
    <property type="entry name" value="FADPNR"/>
</dbReference>
<dbReference type="PANTHER" id="PTHR42887">
    <property type="entry name" value="OS12G0638800 PROTEIN"/>
    <property type="match status" value="1"/>
</dbReference>
<dbReference type="EMBL" id="BA000037">
    <property type="protein sequence ID" value="BAC92841.1"/>
    <property type="molecule type" value="Genomic_DNA"/>
</dbReference>
<dbReference type="Proteomes" id="UP000002675">
    <property type="component" value="Chromosome I"/>
</dbReference>
<evidence type="ECO:0000256" key="1">
    <source>
        <dbReference type="ARBA" id="ARBA00001974"/>
    </source>
</evidence>
<gene>
    <name evidence="6" type="ordered locus">VV0077</name>
</gene>
<comment type="cofactor">
    <cofactor evidence="1">
        <name>FAD</name>
        <dbReference type="ChEBI" id="CHEBI:57692"/>
    </cofactor>
</comment>
<evidence type="ECO:0000256" key="3">
    <source>
        <dbReference type="ARBA" id="ARBA00022827"/>
    </source>
</evidence>
<dbReference type="InterPro" id="IPR057661">
    <property type="entry name" value="RsdA/BaiN/AoA(So)_Rossmann"/>
</dbReference>